<feature type="domain" description="Methyltransferase" evidence="1">
    <location>
        <begin position="46"/>
        <end position="139"/>
    </location>
</feature>
<keyword evidence="3" id="KW-1185">Reference proteome</keyword>
<evidence type="ECO:0000313" key="2">
    <source>
        <dbReference type="EMBL" id="GAA3372908.1"/>
    </source>
</evidence>
<dbReference type="Proteomes" id="UP001499990">
    <property type="component" value="Unassembled WGS sequence"/>
</dbReference>
<dbReference type="EMBL" id="BAAAYL010000001">
    <property type="protein sequence ID" value="GAA3372908.1"/>
    <property type="molecule type" value="Genomic_DNA"/>
</dbReference>
<gene>
    <name evidence="2" type="ORF">GCM10020367_30760</name>
</gene>
<comment type="caution">
    <text evidence="2">The sequence shown here is derived from an EMBL/GenBank/DDBJ whole genome shotgun (WGS) entry which is preliminary data.</text>
</comment>
<name>A0ABP6SBV4_9ACTN</name>
<dbReference type="Gene3D" id="2.20.25.570">
    <property type="match status" value="1"/>
</dbReference>
<dbReference type="SUPFAM" id="SSF53335">
    <property type="entry name" value="S-adenosyl-L-methionine-dependent methyltransferases"/>
    <property type="match status" value="1"/>
</dbReference>
<dbReference type="Gene3D" id="3.40.50.150">
    <property type="entry name" value="Vaccinia Virus protein VP39"/>
    <property type="match status" value="1"/>
</dbReference>
<dbReference type="GO" id="GO:0008168">
    <property type="term" value="F:methyltransferase activity"/>
    <property type="evidence" value="ECO:0007669"/>
    <property type="project" value="UniProtKB-KW"/>
</dbReference>
<evidence type="ECO:0000313" key="3">
    <source>
        <dbReference type="Proteomes" id="UP001499990"/>
    </source>
</evidence>
<proteinExistence type="predicted"/>
<organism evidence="2 3">
    <name type="scientific">Streptomyces sannanensis</name>
    <dbReference type="NCBI Taxonomy" id="285536"/>
    <lineage>
        <taxon>Bacteria</taxon>
        <taxon>Bacillati</taxon>
        <taxon>Actinomycetota</taxon>
        <taxon>Actinomycetes</taxon>
        <taxon>Kitasatosporales</taxon>
        <taxon>Streptomycetaceae</taxon>
        <taxon>Streptomyces</taxon>
    </lineage>
</organism>
<keyword evidence="2" id="KW-0808">Transferase</keyword>
<accession>A0ABP6SBV4</accession>
<reference evidence="3" key="1">
    <citation type="journal article" date="2019" name="Int. J. Syst. Evol. Microbiol.">
        <title>The Global Catalogue of Microorganisms (GCM) 10K type strain sequencing project: providing services to taxonomists for standard genome sequencing and annotation.</title>
        <authorList>
            <consortium name="The Broad Institute Genomics Platform"/>
            <consortium name="The Broad Institute Genome Sequencing Center for Infectious Disease"/>
            <person name="Wu L."/>
            <person name="Ma J."/>
        </authorList>
    </citation>
    <scope>NUCLEOTIDE SEQUENCE [LARGE SCALE GENOMIC DNA]</scope>
    <source>
        <strain evidence="3">JCM 9651</strain>
    </source>
</reference>
<protein>
    <submittedName>
        <fullName evidence="2">Class I SAM-dependent methyltransferase</fullName>
    </submittedName>
</protein>
<dbReference type="InterPro" id="IPR029063">
    <property type="entry name" value="SAM-dependent_MTases_sf"/>
</dbReference>
<dbReference type="InterPro" id="IPR041698">
    <property type="entry name" value="Methyltransf_25"/>
</dbReference>
<evidence type="ECO:0000259" key="1">
    <source>
        <dbReference type="Pfam" id="PF13649"/>
    </source>
</evidence>
<dbReference type="GO" id="GO:0032259">
    <property type="term" value="P:methylation"/>
    <property type="evidence" value="ECO:0007669"/>
    <property type="project" value="UniProtKB-KW"/>
</dbReference>
<keyword evidence="2" id="KW-0489">Methyltransferase</keyword>
<dbReference type="CDD" id="cd02440">
    <property type="entry name" value="AdoMet_MTases"/>
    <property type="match status" value="1"/>
</dbReference>
<sequence>MTERFDDPDRTAWGSYWADVHDEWMGAEIDQDCLLALKELANGGPVLELGIGTGRVAIPLVLTGLTVHGFETSPAMIEKLREKPGGDQIRVIQENYVDMNVEGKYRLIPWIDWGPFLLHSQEEQVRCVQNAADHLEDGGFLVVEMPTRVPIPDNQGPNGSEHLLIESITSTSVGLWAVDYNPLDQTLFTQQILLENGSVRLQPVPMRYVSPAEIDLMARMAGLKLKHRWSNWQRAAMTSESSTHISVYEKPAQP</sequence>
<dbReference type="Pfam" id="PF13649">
    <property type="entry name" value="Methyltransf_25"/>
    <property type="match status" value="1"/>
</dbReference>